<feature type="compositionally biased region" description="Basic and acidic residues" evidence="1">
    <location>
        <begin position="33"/>
        <end position="50"/>
    </location>
</feature>
<comment type="caution">
    <text evidence="2">The sequence shown here is derived from an EMBL/GenBank/DDBJ whole genome shotgun (WGS) entry which is preliminary data.</text>
</comment>
<evidence type="ECO:0008006" key="4">
    <source>
        <dbReference type="Google" id="ProtNLM"/>
    </source>
</evidence>
<dbReference type="EMBL" id="PEYV01000031">
    <property type="protein sequence ID" value="PIS21574.1"/>
    <property type="molecule type" value="Genomic_DNA"/>
</dbReference>
<name>A0A2H0X9I3_UNCKA</name>
<sequence>MKRKIKSSISKKIKVTKKGRLLRLHIGNSHLKRKDDQGTHRQKKQEKELYKGYGRKVRKLL</sequence>
<evidence type="ECO:0000256" key="1">
    <source>
        <dbReference type="SAM" id="MobiDB-lite"/>
    </source>
</evidence>
<dbReference type="InterPro" id="IPR037229">
    <property type="entry name" value="Ribosomal_bL35_sf"/>
</dbReference>
<evidence type="ECO:0000313" key="2">
    <source>
        <dbReference type="EMBL" id="PIS21574.1"/>
    </source>
</evidence>
<protein>
    <recommendedName>
        <fullName evidence="4">50S ribosomal protein L35</fullName>
    </recommendedName>
</protein>
<gene>
    <name evidence="2" type="ORF">COT51_02040</name>
</gene>
<reference evidence="3" key="1">
    <citation type="submission" date="2017-09" db="EMBL/GenBank/DDBJ databases">
        <title>Depth-based differentiation of microbial function through sediment-hosted aquifers and enrichment of novel symbionts in the deep terrestrial subsurface.</title>
        <authorList>
            <person name="Probst A.J."/>
            <person name="Ladd B."/>
            <person name="Jarett J.K."/>
            <person name="Geller-Mcgrath D.E."/>
            <person name="Sieber C.M.K."/>
            <person name="Emerson J.B."/>
            <person name="Anantharaman K."/>
            <person name="Thomas B.C."/>
            <person name="Malmstrom R."/>
            <person name="Stieglmeier M."/>
            <person name="Klingl A."/>
            <person name="Woyke T."/>
            <person name="Ryan C.M."/>
            <person name="Banfield J.F."/>
        </authorList>
    </citation>
    <scope>NUCLEOTIDE SEQUENCE [LARGE SCALE GENOMIC DNA]</scope>
</reference>
<evidence type="ECO:0000313" key="3">
    <source>
        <dbReference type="Proteomes" id="UP000231098"/>
    </source>
</evidence>
<dbReference type="SUPFAM" id="SSF143034">
    <property type="entry name" value="L35p-like"/>
    <property type="match status" value="1"/>
</dbReference>
<dbReference type="Gene3D" id="4.10.410.60">
    <property type="match status" value="1"/>
</dbReference>
<accession>A0A2H0X9I3</accession>
<proteinExistence type="predicted"/>
<dbReference type="AlphaFoldDB" id="A0A2H0X9I3"/>
<dbReference type="Proteomes" id="UP000231098">
    <property type="component" value="Unassembled WGS sequence"/>
</dbReference>
<organism evidence="2 3">
    <name type="scientific">candidate division WWE3 bacterium CG08_land_8_20_14_0_20_41_15</name>
    <dbReference type="NCBI Taxonomy" id="1975086"/>
    <lineage>
        <taxon>Bacteria</taxon>
        <taxon>Katanobacteria</taxon>
    </lineage>
</organism>
<feature type="region of interest" description="Disordered" evidence="1">
    <location>
        <begin position="26"/>
        <end position="53"/>
    </location>
</feature>